<keyword evidence="1" id="KW-1133">Transmembrane helix</keyword>
<keyword evidence="4" id="KW-0012">Acyltransferase</keyword>
<evidence type="ECO:0000259" key="2">
    <source>
        <dbReference type="Pfam" id="PF01757"/>
    </source>
</evidence>
<organism evidence="4 5">
    <name type="scientific">Trinickia dinghuensis</name>
    <dbReference type="NCBI Taxonomy" id="2291023"/>
    <lineage>
        <taxon>Bacteria</taxon>
        <taxon>Pseudomonadati</taxon>
        <taxon>Pseudomonadota</taxon>
        <taxon>Betaproteobacteria</taxon>
        <taxon>Burkholderiales</taxon>
        <taxon>Burkholderiaceae</taxon>
        <taxon>Trinickia</taxon>
    </lineage>
</organism>
<dbReference type="InterPro" id="IPR002656">
    <property type="entry name" value="Acyl_transf_3_dom"/>
</dbReference>
<dbReference type="GO" id="GO:0016747">
    <property type="term" value="F:acyltransferase activity, transferring groups other than amino-acyl groups"/>
    <property type="evidence" value="ECO:0007669"/>
    <property type="project" value="InterPro"/>
</dbReference>
<feature type="domain" description="SGNH" evidence="3">
    <location>
        <begin position="416"/>
        <end position="637"/>
    </location>
</feature>
<feature type="transmembrane region" description="Helical" evidence="1">
    <location>
        <begin position="77"/>
        <end position="96"/>
    </location>
</feature>
<dbReference type="Pfam" id="PF01757">
    <property type="entry name" value="Acyl_transf_3"/>
    <property type="match status" value="1"/>
</dbReference>
<comment type="caution">
    <text evidence="4">The sequence shown here is derived from an EMBL/GenBank/DDBJ whole genome shotgun (WGS) entry which is preliminary data.</text>
</comment>
<keyword evidence="4" id="KW-0808">Transferase</keyword>
<feature type="transmembrane region" description="Helical" evidence="1">
    <location>
        <begin position="286"/>
        <end position="308"/>
    </location>
</feature>
<feature type="transmembrane region" description="Helical" evidence="1">
    <location>
        <begin position="320"/>
        <end position="337"/>
    </location>
</feature>
<dbReference type="PANTHER" id="PTHR23028">
    <property type="entry name" value="ACETYLTRANSFERASE"/>
    <property type="match status" value="1"/>
</dbReference>
<dbReference type="Pfam" id="PF19040">
    <property type="entry name" value="SGNH"/>
    <property type="match status" value="1"/>
</dbReference>
<dbReference type="OrthoDB" id="9814807at2"/>
<proteinExistence type="predicted"/>
<evidence type="ECO:0000313" key="5">
    <source>
        <dbReference type="Proteomes" id="UP000256838"/>
    </source>
</evidence>
<evidence type="ECO:0000259" key="3">
    <source>
        <dbReference type="Pfam" id="PF19040"/>
    </source>
</evidence>
<keyword evidence="1" id="KW-0472">Membrane</keyword>
<reference evidence="4 5" key="1">
    <citation type="submission" date="2018-08" db="EMBL/GenBank/DDBJ databases">
        <title>Paraburkholderia sp. DHOM06 isolated from forest soil.</title>
        <authorList>
            <person name="Gao Z.-H."/>
            <person name="Qiu L.-H."/>
        </authorList>
    </citation>
    <scope>NUCLEOTIDE SEQUENCE [LARGE SCALE GENOMIC DNA]</scope>
    <source>
        <strain evidence="4 5">DHOM06</strain>
    </source>
</reference>
<dbReference type="EMBL" id="QRGA01000005">
    <property type="protein sequence ID" value="RDU99248.1"/>
    <property type="molecule type" value="Genomic_DNA"/>
</dbReference>
<gene>
    <name evidence="4" type="ORF">DWV00_09000</name>
</gene>
<feature type="domain" description="Acyltransferase 3" evidence="2">
    <location>
        <begin position="10"/>
        <end position="332"/>
    </location>
</feature>
<keyword evidence="1" id="KW-0812">Transmembrane</keyword>
<evidence type="ECO:0000313" key="4">
    <source>
        <dbReference type="EMBL" id="RDU99248.1"/>
    </source>
</evidence>
<dbReference type="GO" id="GO:0009103">
    <property type="term" value="P:lipopolysaccharide biosynthetic process"/>
    <property type="evidence" value="ECO:0007669"/>
    <property type="project" value="TreeGrafter"/>
</dbReference>
<feature type="transmembrane region" description="Helical" evidence="1">
    <location>
        <begin position="166"/>
        <end position="185"/>
    </location>
</feature>
<dbReference type="PANTHER" id="PTHR23028:SF53">
    <property type="entry name" value="ACYL_TRANSF_3 DOMAIN-CONTAINING PROTEIN"/>
    <property type="match status" value="1"/>
</dbReference>
<dbReference type="InterPro" id="IPR050879">
    <property type="entry name" value="Acyltransferase_3"/>
</dbReference>
<feature type="transmembrane region" description="Helical" evidence="1">
    <location>
        <begin position="254"/>
        <end position="274"/>
    </location>
</feature>
<evidence type="ECO:0000256" key="1">
    <source>
        <dbReference type="SAM" id="Phobius"/>
    </source>
</evidence>
<keyword evidence="5" id="KW-1185">Reference proteome</keyword>
<protein>
    <submittedName>
        <fullName evidence="4">Acyltransferase</fullName>
    </submittedName>
</protein>
<feature type="transmembrane region" description="Helical" evidence="1">
    <location>
        <begin position="137"/>
        <end position="159"/>
    </location>
</feature>
<name>A0A3D8K1Q3_9BURK</name>
<feature type="transmembrane region" description="Helical" evidence="1">
    <location>
        <begin position="349"/>
        <end position="368"/>
    </location>
</feature>
<dbReference type="AlphaFoldDB" id="A0A3D8K1Q3"/>
<sequence>MVGSSPNHRADIDGLRAVAVLSVIAYHAFPTMLSGGFVGVDIFFVISGYLIGGILLRGLKAETFSFIDFYVRRVRRIFPALILVLVFCLALGWKLMLADEYRSLAEQAGSGAGFSANILLWMQTGYFDAKAIQKPLLHLWSLGIEEQFYIAWPLILFIAHRAKLNVFLITALLAVASFVLNLQLLHDFPAATFYLPHTRIWELLIGCLLAYTEINHPTWINQGSTVTNLKALIGFGLIIFSATKLTNLEPFPGWRAMLPVAGGALLISAGPTSLINRYVLSMRPMVWVGLISYPLYLWHWPLLSFAHIDLQHAPSTETRLILVAISFALATMTYWLVEKRIRYRRHILVPAALATVMALVAGQSYATYRTGGFPSRTARFEKVEKAIGEWDYPTKDMTVMDFHGMPIRSRKTPSKHIALFVGDSQVEQYWPRVDELVTDEPGKVKSVVFATLGGCPAIPGVEEPKHAYCSGYTDKVKQYMMQNPDIDTVYVGSYWLAYLDLVHGYMIQTPTGSADIASDAGRPYALAALTQLLIDYKSTGKRVVLILQSPVSGALDPRSLVGRSLYGFSIKEGGLPTDQLLFRTSGLRAELLKVAHDAGVEAIDPTGSFCPDDFCAAWQGQEPIYRDSAHLRASFMRHFPSFIDQAIAAR</sequence>
<dbReference type="Proteomes" id="UP000256838">
    <property type="component" value="Unassembled WGS sequence"/>
</dbReference>
<dbReference type="GO" id="GO:0016020">
    <property type="term" value="C:membrane"/>
    <property type="evidence" value="ECO:0007669"/>
    <property type="project" value="TreeGrafter"/>
</dbReference>
<accession>A0A3D8K1Q3</accession>
<feature type="transmembrane region" description="Helical" evidence="1">
    <location>
        <begin position="35"/>
        <end position="56"/>
    </location>
</feature>
<dbReference type="InterPro" id="IPR043968">
    <property type="entry name" value="SGNH"/>
</dbReference>